<keyword evidence="9" id="KW-0677">Repeat</keyword>
<comment type="catalytic activity">
    <reaction evidence="12">
        <text>L-serine + acetyl-CoA = O-acetyl-L-serine + CoA</text>
        <dbReference type="Rhea" id="RHEA:24560"/>
        <dbReference type="ChEBI" id="CHEBI:33384"/>
        <dbReference type="ChEBI" id="CHEBI:57287"/>
        <dbReference type="ChEBI" id="CHEBI:57288"/>
        <dbReference type="ChEBI" id="CHEBI:58340"/>
        <dbReference type="EC" id="2.3.1.30"/>
    </reaction>
</comment>
<dbReference type="InterPro" id="IPR005881">
    <property type="entry name" value="Ser_O-AcTrfase"/>
</dbReference>
<keyword evidence="7" id="KW-0028">Amino-acid biosynthesis</keyword>
<dbReference type="OrthoDB" id="9801456at2"/>
<dbReference type="CDD" id="cd03354">
    <property type="entry name" value="LbH_SAT"/>
    <property type="match status" value="1"/>
</dbReference>
<sequence>MALSNALRVLRDDVRAIFRNDPAARNMAEVLLYPGLHAILLHRVAHALWRRRIPFLPRVISQYARFLTGIEIHPGARIGRGFFIDHGMGVVVGETTEIGDWVMLYQGVTLGGTGKQQGKRHPTLQDHVVVGVGAIVLGAITLHTGARIGGGAVVVKDVPAHATAVGVPARIVATRDPATGKHRRIESLPDPEGAMLRGLHAKIMELELRMSDLEEVTHTYHAEHHLAYDALPSSLWAVIDDDALEAYRNCVGDEEYQSGAGI</sequence>
<evidence type="ECO:0000256" key="2">
    <source>
        <dbReference type="ARBA" id="ARBA00004876"/>
    </source>
</evidence>
<dbReference type="FunFam" id="1.10.3130.10:FF:000003">
    <property type="entry name" value="Serine acetyltransferase"/>
    <property type="match status" value="1"/>
</dbReference>
<keyword evidence="14" id="KW-1185">Reference proteome</keyword>
<keyword evidence="11" id="KW-0012">Acyltransferase</keyword>
<evidence type="ECO:0000256" key="1">
    <source>
        <dbReference type="ARBA" id="ARBA00004496"/>
    </source>
</evidence>
<evidence type="ECO:0000256" key="4">
    <source>
        <dbReference type="ARBA" id="ARBA00013266"/>
    </source>
</evidence>
<dbReference type="InterPro" id="IPR042122">
    <property type="entry name" value="Ser_AcTrfase_N_sf"/>
</dbReference>
<proteinExistence type="inferred from homology"/>
<dbReference type="Gene3D" id="1.10.3130.10">
    <property type="entry name" value="serine acetyltransferase, domain 1"/>
    <property type="match status" value="1"/>
</dbReference>
<dbReference type="Gene3D" id="2.160.10.10">
    <property type="entry name" value="Hexapeptide repeat proteins"/>
    <property type="match status" value="1"/>
</dbReference>
<dbReference type="InterPro" id="IPR053376">
    <property type="entry name" value="Serine_acetyltransferase"/>
</dbReference>
<dbReference type="SUPFAM" id="SSF51161">
    <property type="entry name" value="Trimeric LpxA-like enzymes"/>
    <property type="match status" value="1"/>
</dbReference>
<evidence type="ECO:0000256" key="10">
    <source>
        <dbReference type="ARBA" id="ARBA00023192"/>
    </source>
</evidence>
<evidence type="ECO:0000256" key="7">
    <source>
        <dbReference type="ARBA" id="ARBA00022605"/>
    </source>
</evidence>
<dbReference type="GO" id="GO:0005737">
    <property type="term" value="C:cytoplasm"/>
    <property type="evidence" value="ECO:0007669"/>
    <property type="project" value="UniProtKB-SubCell"/>
</dbReference>
<gene>
    <name evidence="13" type="primary">cysE</name>
    <name evidence="13" type="ORF">CJ255_11925</name>
</gene>
<dbReference type="EC" id="2.3.1.30" evidence="4"/>
<dbReference type="Proteomes" id="UP000220527">
    <property type="component" value="Unassembled WGS sequence"/>
</dbReference>
<name>A0A2A6RJ13_9CHLR</name>
<keyword evidence="6" id="KW-0963">Cytoplasm</keyword>
<comment type="caution">
    <text evidence="13">The sequence shown here is derived from an EMBL/GenBank/DDBJ whole genome shotgun (WGS) entry which is preliminary data.</text>
</comment>
<dbReference type="NCBIfam" id="NF041874">
    <property type="entry name" value="EPS_EpsC"/>
    <property type="match status" value="1"/>
</dbReference>
<dbReference type="GO" id="GO:0006535">
    <property type="term" value="P:cysteine biosynthetic process from serine"/>
    <property type="evidence" value="ECO:0007669"/>
    <property type="project" value="InterPro"/>
</dbReference>
<organism evidence="13 14">
    <name type="scientific">Candidatus Viridilinea mediisalina</name>
    <dbReference type="NCBI Taxonomy" id="2024553"/>
    <lineage>
        <taxon>Bacteria</taxon>
        <taxon>Bacillati</taxon>
        <taxon>Chloroflexota</taxon>
        <taxon>Chloroflexia</taxon>
        <taxon>Chloroflexales</taxon>
        <taxon>Chloroflexineae</taxon>
        <taxon>Oscillochloridaceae</taxon>
        <taxon>Candidatus Viridilinea</taxon>
    </lineage>
</organism>
<dbReference type="AlphaFoldDB" id="A0A2A6RJ13"/>
<dbReference type="NCBIfam" id="TIGR01172">
    <property type="entry name" value="cysE"/>
    <property type="match status" value="1"/>
</dbReference>
<comment type="pathway">
    <text evidence="2">Amino-acid biosynthesis; L-cysteine biosynthesis; L-cysteine from L-serine: step 1/2.</text>
</comment>
<dbReference type="GO" id="GO:0009001">
    <property type="term" value="F:serine O-acetyltransferase activity"/>
    <property type="evidence" value="ECO:0007669"/>
    <property type="project" value="UniProtKB-EC"/>
</dbReference>
<evidence type="ECO:0000313" key="13">
    <source>
        <dbReference type="EMBL" id="PDW02848.1"/>
    </source>
</evidence>
<evidence type="ECO:0000256" key="12">
    <source>
        <dbReference type="ARBA" id="ARBA00049486"/>
    </source>
</evidence>
<dbReference type="RefSeq" id="WP_097644329.1">
    <property type="nucleotide sequence ID" value="NZ_NQWI01000050.1"/>
</dbReference>
<comment type="similarity">
    <text evidence="3">Belongs to the transferase hexapeptide repeat family.</text>
</comment>
<dbReference type="InterPro" id="IPR045304">
    <property type="entry name" value="LbH_SAT"/>
</dbReference>
<evidence type="ECO:0000256" key="8">
    <source>
        <dbReference type="ARBA" id="ARBA00022679"/>
    </source>
</evidence>
<reference evidence="14" key="1">
    <citation type="submission" date="2017-08" db="EMBL/GenBank/DDBJ databases">
        <authorList>
            <person name="Grouzdev D.S."/>
            <person name="Gaisin V.A."/>
            <person name="Rysina M.S."/>
            <person name="Gorlenko V.M."/>
        </authorList>
    </citation>
    <scope>NUCLEOTIDE SEQUENCE [LARGE SCALE GENOMIC DNA]</scope>
    <source>
        <strain evidence="14">Kir15-3F</strain>
    </source>
</reference>
<dbReference type="InterPro" id="IPR011004">
    <property type="entry name" value="Trimer_LpxA-like_sf"/>
</dbReference>
<evidence type="ECO:0000256" key="3">
    <source>
        <dbReference type="ARBA" id="ARBA00007274"/>
    </source>
</evidence>
<evidence type="ECO:0000256" key="11">
    <source>
        <dbReference type="ARBA" id="ARBA00023315"/>
    </source>
</evidence>
<keyword evidence="8 13" id="KW-0808">Transferase</keyword>
<accession>A0A2A6RJ13</accession>
<evidence type="ECO:0000256" key="6">
    <source>
        <dbReference type="ARBA" id="ARBA00022490"/>
    </source>
</evidence>
<evidence type="ECO:0000313" key="14">
    <source>
        <dbReference type="Proteomes" id="UP000220527"/>
    </source>
</evidence>
<dbReference type="EMBL" id="NQWI01000050">
    <property type="protein sequence ID" value="PDW02848.1"/>
    <property type="molecule type" value="Genomic_DNA"/>
</dbReference>
<keyword evidence="10" id="KW-0198">Cysteine biosynthesis</keyword>
<evidence type="ECO:0000256" key="5">
    <source>
        <dbReference type="ARBA" id="ARBA00018522"/>
    </source>
</evidence>
<protein>
    <recommendedName>
        <fullName evidence="5">Serine acetyltransferase</fullName>
        <ecNumber evidence="4">2.3.1.30</ecNumber>
    </recommendedName>
</protein>
<comment type="subcellular location">
    <subcellularLocation>
        <location evidence="1">Cytoplasm</location>
    </subcellularLocation>
</comment>
<evidence type="ECO:0000256" key="9">
    <source>
        <dbReference type="ARBA" id="ARBA00022737"/>
    </source>
</evidence>
<dbReference type="FunFam" id="2.160.10.10:FF:000007">
    <property type="entry name" value="Serine acetyltransferase"/>
    <property type="match status" value="1"/>
</dbReference>
<dbReference type="PANTHER" id="PTHR42811">
    <property type="entry name" value="SERINE ACETYLTRANSFERASE"/>
    <property type="match status" value="1"/>
</dbReference>